<evidence type="ECO:0000313" key="2">
    <source>
        <dbReference type="Proteomes" id="UP001063698"/>
    </source>
</evidence>
<organism evidence="1 2">
    <name type="scientific">Ignicoccus pacificus DSM 13166</name>
    <dbReference type="NCBI Taxonomy" id="940294"/>
    <lineage>
        <taxon>Archaea</taxon>
        <taxon>Thermoproteota</taxon>
        <taxon>Thermoprotei</taxon>
        <taxon>Desulfurococcales</taxon>
        <taxon>Desulfurococcaceae</taxon>
        <taxon>Ignicoccus</taxon>
    </lineage>
</organism>
<keyword evidence="2" id="KW-1185">Reference proteome</keyword>
<proteinExistence type="predicted"/>
<accession>A0A977KCG4</accession>
<dbReference type="AlphaFoldDB" id="A0A977KCG4"/>
<evidence type="ECO:0000313" key="1">
    <source>
        <dbReference type="EMBL" id="UXD22085.1"/>
    </source>
</evidence>
<dbReference type="KEGG" id="ipc:IPA_01510"/>
<gene>
    <name evidence="1" type="ORF">IPA_01510</name>
</gene>
<dbReference type="Proteomes" id="UP001063698">
    <property type="component" value="Chromosome"/>
</dbReference>
<name>A0A977KCG4_9CREN</name>
<protein>
    <submittedName>
        <fullName evidence="1">Uncharacterized protein</fullName>
    </submittedName>
</protein>
<dbReference type="EMBL" id="CP006868">
    <property type="protein sequence ID" value="UXD22085.1"/>
    <property type="molecule type" value="Genomic_DNA"/>
</dbReference>
<sequence>MLREAAERIRRHLGVHLVQLRIEENRVIVNVFIAERLKPGELEETIIAAKDSSLIYLTAYANLNLKLVKEESECSQEGCLIKLVFKIVS</sequence>
<reference evidence="1" key="1">
    <citation type="submission" date="2013-11" db="EMBL/GenBank/DDBJ databases">
        <title>Comparative genomics of Ignicoccus.</title>
        <authorList>
            <person name="Podar M."/>
        </authorList>
    </citation>
    <scope>NUCLEOTIDE SEQUENCE</scope>
    <source>
        <strain evidence="1">DSM 13166</strain>
    </source>
</reference>